<dbReference type="AlphaFoldDB" id="A0A4S1X254"/>
<comment type="caution">
    <text evidence="2">The sequence shown here is derived from an EMBL/GenBank/DDBJ whole genome shotgun (WGS) entry which is preliminary data.</text>
</comment>
<evidence type="ECO:0000313" key="3">
    <source>
        <dbReference type="Proteomes" id="UP000306147"/>
    </source>
</evidence>
<dbReference type="InterPro" id="IPR046025">
    <property type="entry name" value="DUF5983"/>
</dbReference>
<accession>A0A4S1X254</accession>
<evidence type="ECO:0000313" key="2">
    <source>
        <dbReference type="EMBL" id="TGX49067.1"/>
    </source>
</evidence>
<proteinExistence type="predicted"/>
<evidence type="ECO:0000259" key="1">
    <source>
        <dbReference type="Pfam" id="PF19419"/>
    </source>
</evidence>
<reference evidence="2 3" key="1">
    <citation type="submission" date="2019-04" db="EMBL/GenBank/DDBJ databases">
        <title>Sphingomonas psychrotolerans sp. nov., isolated from soil in the Tianshan Mountains, Xinjiang, China.</title>
        <authorList>
            <person name="Luo Y."/>
            <person name="Sheng H."/>
        </authorList>
    </citation>
    <scope>NUCLEOTIDE SEQUENCE [LARGE SCALE GENOMIC DNA]</scope>
    <source>
        <strain evidence="2 3">ZFGT-11</strain>
    </source>
</reference>
<dbReference type="EMBL" id="SRXT01000009">
    <property type="protein sequence ID" value="TGX49067.1"/>
    <property type="molecule type" value="Genomic_DNA"/>
</dbReference>
<feature type="domain" description="DUF5983" evidence="1">
    <location>
        <begin position="9"/>
        <end position="105"/>
    </location>
</feature>
<dbReference type="OrthoDB" id="7274689at2"/>
<gene>
    <name evidence="2" type="ORF">E5A73_19665</name>
</gene>
<protein>
    <recommendedName>
        <fullName evidence="1">DUF5983 domain-containing protein</fullName>
    </recommendedName>
</protein>
<dbReference type="Pfam" id="PF19419">
    <property type="entry name" value="DUF5983"/>
    <property type="match status" value="1"/>
</dbReference>
<organism evidence="2 3">
    <name type="scientific">Sphingomonas gei</name>
    <dbReference type="NCBI Taxonomy" id="1395960"/>
    <lineage>
        <taxon>Bacteria</taxon>
        <taxon>Pseudomonadati</taxon>
        <taxon>Pseudomonadota</taxon>
        <taxon>Alphaproteobacteria</taxon>
        <taxon>Sphingomonadales</taxon>
        <taxon>Sphingomonadaceae</taxon>
        <taxon>Sphingomonas</taxon>
    </lineage>
</organism>
<name>A0A4S1X254_9SPHN</name>
<sequence length="105" mass="11963">MSLEIKTLVCLSTAHVDEATARELDTLVRFPLPLAARDVPDIWQAHVVAERWQDYGWFVWVPSPRRAAMPPALRACLALAEVAGATWIQFDRDCEPIEDLPTYDW</sequence>
<keyword evidence="3" id="KW-1185">Reference proteome</keyword>
<dbReference type="Proteomes" id="UP000306147">
    <property type="component" value="Unassembled WGS sequence"/>
</dbReference>
<dbReference type="RefSeq" id="WP_135965560.1">
    <property type="nucleotide sequence ID" value="NZ_SRXT01000009.1"/>
</dbReference>